<dbReference type="Pfam" id="PF01381">
    <property type="entry name" value="HTH_3"/>
    <property type="match status" value="1"/>
</dbReference>
<dbReference type="STRING" id="1298598.JCM21714_1438"/>
<organism evidence="2 3">
    <name type="scientific">Gracilibacillus boraciitolerans JCM 21714</name>
    <dbReference type="NCBI Taxonomy" id="1298598"/>
    <lineage>
        <taxon>Bacteria</taxon>
        <taxon>Bacillati</taxon>
        <taxon>Bacillota</taxon>
        <taxon>Bacilli</taxon>
        <taxon>Bacillales</taxon>
        <taxon>Bacillaceae</taxon>
        <taxon>Gracilibacillus</taxon>
    </lineage>
</organism>
<dbReference type="SUPFAM" id="SSF47413">
    <property type="entry name" value="lambda repressor-like DNA-binding domains"/>
    <property type="match status" value="1"/>
</dbReference>
<keyword evidence="3" id="KW-1185">Reference proteome</keyword>
<dbReference type="EMBL" id="BAVS01000005">
    <property type="protein sequence ID" value="GAE92436.1"/>
    <property type="molecule type" value="Genomic_DNA"/>
</dbReference>
<sequence length="99" mass="11443">MANQPSIHGIILGYCIRHYREALQKDNPKWTQHFVGGESAGLDPEHYSKIERGKYPHTSFITVANIARTLDCSLDTLFEHYEKELANYYKNRLDDNDGD</sequence>
<dbReference type="InterPro" id="IPR010982">
    <property type="entry name" value="Lambda_DNA-bd_dom_sf"/>
</dbReference>
<dbReference type="SMART" id="SM00530">
    <property type="entry name" value="HTH_XRE"/>
    <property type="match status" value="1"/>
</dbReference>
<dbReference type="GO" id="GO:0003677">
    <property type="term" value="F:DNA binding"/>
    <property type="evidence" value="ECO:0007669"/>
    <property type="project" value="InterPro"/>
</dbReference>
<protein>
    <recommendedName>
        <fullName evidence="1">HTH cro/C1-type domain-containing protein</fullName>
    </recommendedName>
</protein>
<proteinExistence type="predicted"/>
<comment type="caution">
    <text evidence="2">The sequence shown here is derived from an EMBL/GenBank/DDBJ whole genome shotgun (WGS) entry which is preliminary data.</text>
</comment>
<name>W4VH17_9BACI</name>
<dbReference type="Gene3D" id="1.10.260.40">
    <property type="entry name" value="lambda repressor-like DNA-binding domains"/>
    <property type="match status" value="1"/>
</dbReference>
<dbReference type="PROSITE" id="PS50943">
    <property type="entry name" value="HTH_CROC1"/>
    <property type="match status" value="1"/>
</dbReference>
<accession>W4VH17</accession>
<gene>
    <name evidence="2" type="ORF">JCM21714_1438</name>
</gene>
<dbReference type="AlphaFoldDB" id="W4VH17"/>
<evidence type="ECO:0000313" key="2">
    <source>
        <dbReference type="EMBL" id="GAE92436.1"/>
    </source>
</evidence>
<dbReference type="RefSeq" id="WP_035722436.1">
    <property type="nucleotide sequence ID" value="NZ_BAVS01000005.1"/>
</dbReference>
<dbReference type="InterPro" id="IPR001387">
    <property type="entry name" value="Cro/C1-type_HTH"/>
</dbReference>
<reference evidence="2 3" key="1">
    <citation type="journal article" date="2014" name="Genome Announc.">
        <title>Draft Genome Sequence of the Boron-Tolerant and Moderately Halotolerant Bacterium Gracilibacillus boraciitolerans JCM 21714T.</title>
        <authorList>
            <person name="Ahmed I."/>
            <person name="Oshima K."/>
            <person name="Suda W."/>
            <person name="Kitamura K."/>
            <person name="Iida T."/>
            <person name="Ohmori Y."/>
            <person name="Fujiwara T."/>
            <person name="Hattori M."/>
            <person name="Ohkuma M."/>
        </authorList>
    </citation>
    <scope>NUCLEOTIDE SEQUENCE [LARGE SCALE GENOMIC DNA]</scope>
    <source>
        <strain evidence="2 3">JCM 21714</strain>
    </source>
</reference>
<dbReference type="Proteomes" id="UP000019102">
    <property type="component" value="Unassembled WGS sequence"/>
</dbReference>
<dbReference type="CDD" id="cd00093">
    <property type="entry name" value="HTH_XRE"/>
    <property type="match status" value="1"/>
</dbReference>
<dbReference type="OrthoDB" id="2972079at2"/>
<evidence type="ECO:0000259" key="1">
    <source>
        <dbReference type="PROSITE" id="PS50943"/>
    </source>
</evidence>
<evidence type="ECO:0000313" key="3">
    <source>
        <dbReference type="Proteomes" id="UP000019102"/>
    </source>
</evidence>
<feature type="domain" description="HTH cro/C1-type" evidence="1">
    <location>
        <begin position="38"/>
        <end position="77"/>
    </location>
</feature>